<feature type="domain" description="Phorbol-ester/DAG-type" evidence="7">
    <location>
        <begin position="129"/>
        <end position="180"/>
    </location>
</feature>
<dbReference type="InterPro" id="IPR025258">
    <property type="entry name" value="RH_dom"/>
</dbReference>
<accession>A0A914UIJ0</accession>
<protein>
    <submittedName>
        <fullName evidence="9">Phorbol-ester/DAG-type domain-containing protein</fullName>
    </submittedName>
</protein>
<dbReference type="PROSITE" id="PS50081">
    <property type="entry name" value="ZF_DAG_PE_2"/>
    <property type="match status" value="1"/>
</dbReference>
<dbReference type="InterPro" id="IPR047983">
    <property type="entry name" value="DEF8_C1"/>
</dbReference>
<reference evidence="9" key="1">
    <citation type="submission" date="2022-11" db="UniProtKB">
        <authorList>
            <consortium name="WormBaseParasite"/>
        </authorList>
    </citation>
    <scope>IDENTIFICATION</scope>
</reference>
<dbReference type="WBParaSite" id="PSAMB.scaffold1018size37064.g10492.t1">
    <property type="protein sequence ID" value="PSAMB.scaffold1018size37064.g10492.t1"/>
    <property type="gene ID" value="PSAMB.scaffold1018size37064.g10492"/>
</dbReference>
<dbReference type="Gene3D" id="3.30.60.20">
    <property type="match status" value="1"/>
</dbReference>
<dbReference type="Proteomes" id="UP000887566">
    <property type="component" value="Unplaced"/>
</dbReference>
<dbReference type="PROSITE" id="PS00479">
    <property type="entry name" value="ZF_DAG_PE_1"/>
    <property type="match status" value="1"/>
</dbReference>
<evidence type="ECO:0000256" key="6">
    <source>
        <dbReference type="SAM" id="MobiDB-lite"/>
    </source>
</evidence>
<dbReference type="InterPro" id="IPR002219">
    <property type="entry name" value="PKC_DAG/PE"/>
</dbReference>
<proteinExistence type="inferred from homology"/>
<dbReference type="AlphaFoldDB" id="A0A914UIJ0"/>
<sequence length="523" mass="60335">MDEVDSGEDQSSQRANPFDRELLMDDQHFQPSLVEAVNPTPLPAGATEEPADLAQFTSVIRRLSQMGLTRLEELTLAIGQCKEMIMQETDEKSDKRKKLVAKLIQMRYELQQLKDGEVDISEEDRTICSHQLVLQGASGRNPYCELCLTSIWRIVQKWYRCKVCGYRVHAKCVTMIKRVCAGVKANESSGYNLQICIEKGLSAQNYRCAECKADLAFGKAREKEPRLCDYTGLFYCTRCHWNDAMVIPARVVHNWDFEPRKVCRASKQLLVLLERKPLLNVEKLNPKLFNYLDELRAMRKLRHDILLMKCYFVCCKEARHLRILLHLNRHQHFVEGPELYSLQDLEELVAGKLLEEIKTIVAIFLQHIKVDCVTCRGNGFMCELCSDKTIIFPFDDSVSICRECCAVFHRQCFDRNSQHCSRCRRRRSRRLSLQHQNLDFEQPDRTSTPNALTVTDGFGEIKHSRKVEIVEPRSNVNKHNENEADVCASSNPFEEGGDEEKLDATNPFREQGDYNDKLNPFAD</sequence>
<evidence type="ECO:0000313" key="9">
    <source>
        <dbReference type="WBParaSite" id="PSAMB.scaffold1018size37064.g10492.t1"/>
    </source>
</evidence>
<dbReference type="SMART" id="SM00109">
    <property type="entry name" value="C1"/>
    <property type="match status" value="2"/>
</dbReference>
<keyword evidence="2" id="KW-0677">Repeat</keyword>
<dbReference type="CDD" id="cd20819">
    <property type="entry name" value="C1_DEF8"/>
    <property type="match status" value="1"/>
</dbReference>
<dbReference type="InterPro" id="IPR036280">
    <property type="entry name" value="Multihaem_cyt_sf"/>
</dbReference>
<keyword evidence="8" id="KW-1185">Reference proteome</keyword>
<dbReference type="GO" id="GO:0008270">
    <property type="term" value="F:zinc ion binding"/>
    <property type="evidence" value="ECO:0007669"/>
    <property type="project" value="UniProtKB-KW"/>
</dbReference>
<evidence type="ECO:0000256" key="2">
    <source>
        <dbReference type="ARBA" id="ARBA00022737"/>
    </source>
</evidence>
<evidence type="ECO:0000256" key="4">
    <source>
        <dbReference type="ARBA" id="ARBA00022833"/>
    </source>
</evidence>
<keyword evidence="3" id="KW-0863">Zinc-finger</keyword>
<dbReference type="SUPFAM" id="SSF57889">
    <property type="entry name" value="Cysteine-rich domain"/>
    <property type="match status" value="1"/>
</dbReference>
<keyword evidence="1" id="KW-0479">Metal-binding</keyword>
<evidence type="ECO:0000256" key="5">
    <source>
        <dbReference type="ARBA" id="ARBA00029450"/>
    </source>
</evidence>
<name>A0A914UIJ0_9BILA</name>
<comment type="similarity">
    <text evidence="5">Belongs to the DEF8 family.</text>
</comment>
<organism evidence="8 9">
    <name type="scientific">Plectus sambesii</name>
    <dbReference type="NCBI Taxonomy" id="2011161"/>
    <lineage>
        <taxon>Eukaryota</taxon>
        <taxon>Metazoa</taxon>
        <taxon>Ecdysozoa</taxon>
        <taxon>Nematoda</taxon>
        <taxon>Chromadorea</taxon>
        <taxon>Plectida</taxon>
        <taxon>Plectina</taxon>
        <taxon>Plectoidea</taxon>
        <taxon>Plectidae</taxon>
        <taxon>Plectus</taxon>
    </lineage>
</organism>
<evidence type="ECO:0000256" key="1">
    <source>
        <dbReference type="ARBA" id="ARBA00022723"/>
    </source>
</evidence>
<keyword evidence="4" id="KW-0862">Zinc</keyword>
<feature type="region of interest" description="Disordered" evidence="6">
    <location>
        <begin position="473"/>
        <end position="523"/>
    </location>
</feature>
<dbReference type="PANTHER" id="PTHR12326">
    <property type="entry name" value="PLECKSTRIN HOMOLOGY DOMAIN CONTAINING PROTEIN"/>
    <property type="match status" value="1"/>
</dbReference>
<dbReference type="SMART" id="SM01175">
    <property type="entry name" value="DUF4206"/>
    <property type="match status" value="1"/>
</dbReference>
<dbReference type="InterPro" id="IPR046349">
    <property type="entry name" value="C1-like_sf"/>
</dbReference>
<evidence type="ECO:0000256" key="3">
    <source>
        <dbReference type="ARBA" id="ARBA00022771"/>
    </source>
</evidence>
<evidence type="ECO:0000313" key="8">
    <source>
        <dbReference type="Proteomes" id="UP000887566"/>
    </source>
</evidence>
<dbReference type="Pfam" id="PF00130">
    <property type="entry name" value="C1_1"/>
    <property type="match status" value="1"/>
</dbReference>
<dbReference type="InterPro" id="IPR051366">
    <property type="entry name" value="DEF8"/>
</dbReference>
<dbReference type="SUPFAM" id="SSF48695">
    <property type="entry name" value="Multiheme cytochromes"/>
    <property type="match status" value="1"/>
</dbReference>
<evidence type="ECO:0000259" key="7">
    <source>
        <dbReference type="PROSITE" id="PS50081"/>
    </source>
</evidence>
<dbReference type="PANTHER" id="PTHR12326:SF3">
    <property type="entry name" value="DIFFERENTIALLY EXPRESSED IN FDCP 8 HOMOLOG"/>
    <property type="match status" value="1"/>
</dbReference>
<dbReference type="Pfam" id="PF13901">
    <property type="entry name" value="RH_dom"/>
    <property type="match status" value="1"/>
</dbReference>